<organism evidence="3">
    <name type="scientific">Brugia timori</name>
    <dbReference type="NCBI Taxonomy" id="42155"/>
    <lineage>
        <taxon>Eukaryota</taxon>
        <taxon>Metazoa</taxon>
        <taxon>Ecdysozoa</taxon>
        <taxon>Nematoda</taxon>
        <taxon>Chromadorea</taxon>
        <taxon>Rhabditida</taxon>
        <taxon>Spirurina</taxon>
        <taxon>Spiruromorpha</taxon>
        <taxon>Filarioidea</taxon>
        <taxon>Onchocercidae</taxon>
        <taxon>Brugia</taxon>
    </lineage>
</organism>
<dbReference type="AlphaFoldDB" id="A0A0R3QNV0"/>
<evidence type="ECO:0000313" key="3">
    <source>
        <dbReference type="WBParaSite" id="BTMF_0000938501-mRNA-1"/>
    </source>
</evidence>
<dbReference type="PANTHER" id="PTHR11139">
    <property type="entry name" value="ATAXIA TELANGIECTASIA MUTATED ATM -RELATED"/>
    <property type="match status" value="1"/>
</dbReference>
<dbReference type="SUPFAM" id="SSF48371">
    <property type="entry name" value="ARM repeat"/>
    <property type="match status" value="1"/>
</dbReference>
<keyword evidence="2" id="KW-1185">Reference proteome</keyword>
<dbReference type="InterPro" id="IPR046807">
    <property type="entry name" value="Tra1_central"/>
</dbReference>
<dbReference type="EMBL" id="UZAG01015937">
    <property type="protein sequence ID" value="VDO24515.1"/>
    <property type="molecule type" value="Genomic_DNA"/>
</dbReference>
<evidence type="ECO:0000313" key="1">
    <source>
        <dbReference type="EMBL" id="VDO24515.1"/>
    </source>
</evidence>
<dbReference type="Pfam" id="PF20206">
    <property type="entry name" value="Tra1_ring"/>
    <property type="match status" value="1"/>
</dbReference>
<dbReference type="GO" id="GO:0000124">
    <property type="term" value="C:SAGA complex"/>
    <property type="evidence" value="ECO:0007669"/>
    <property type="project" value="TreeGrafter"/>
</dbReference>
<dbReference type="Pfam" id="PF20175">
    <property type="entry name" value="Tra1_central"/>
    <property type="match status" value="1"/>
</dbReference>
<dbReference type="GO" id="GO:0006281">
    <property type="term" value="P:DNA repair"/>
    <property type="evidence" value="ECO:0007669"/>
    <property type="project" value="TreeGrafter"/>
</dbReference>
<dbReference type="InterPro" id="IPR046805">
    <property type="entry name" value="Tra1_ring"/>
</dbReference>
<reference evidence="1 2" key="2">
    <citation type="submission" date="2018-11" db="EMBL/GenBank/DDBJ databases">
        <authorList>
            <consortium name="Pathogen Informatics"/>
        </authorList>
    </citation>
    <scope>NUCLEOTIDE SEQUENCE [LARGE SCALE GENOMIC DNA]</scope>
</reference>
<name>A0A0R3QNV0_9BILA</name>
<accession>A0A0R3QNV0</accession>
<dbReference type="WBParaSite" id="BTMF_0000938501-mRNA-1">
    <property type="protein sequence ID" value="BTMF_0000938501-mRNA-1"/>
    <property type="gene ID" value="BTMF_0000938501"/>
</dbReference>
<dbReference type="InterPro" id="IPR016024">
    <property type="entry name" value="ARM-type_fold"/>
</dbReference>
<dbReference type="PANTHER" id="PTHR11139:SF1">
    <property type="entry name" value="TRANSFORMATION_TRANSCRIPTION DOMAIN-ASSOCIATED PROTEIN"/>
    <property type="match status" value="1"/>
</dbReference>
<protein>
    <submittedName>
        <fullName evidence="3">FAT domain-containing protein</fullName>
    </submittedName>
</protein>
<gene>
    <name evidence="1" type="ORF">BTMF_LOCUS7436</name>
</gene>
<sequence length="1055" mass="119693">MPTIVYLPETSGDGTQRDSGYSLIPRASQSVKVLSEVPMFCIILFQIHRHHIQNELMEIISLMVQYCMLSIPHDQQISSSFSTLLADEFYSSQVRALTFLGFISSRSTVFNVSEVVNNHGTQIVQSIMQMLERCPHENYSMRRELIGTVKNIFVTDLQTKFIPVIPKLFNENLMLGNGFSSMDFLRPTMYTMLADLVHHVRGHLSYIYAFTKSMFDPAIQPTVQSMCIKLMMNLIESFVVTEKNHPDQPCRDILFCLLENYVRKLKWLARYQVPIILEKNESNIMNTPLLYPDRSVSTSQSLRSDFSFANGKSKMDEMLSHSKMIKEDPTSPLSSESDFDFSTWGNENDKDDDLPSCSLPLSTKIGKTSTPEEIFNQYWVTGIPSYSLVECRNMIRVLVQACKHAVHALKDTHATNHAISPDHEAKIIEQLFRYGLRCLDIYVICPMSSQVPSTQQRFSNGVRTKEEKEVLELFGSIFTLLNPSIFKEIISKRIDYFIERLASNYGLQIICSSLLVNSLTSANFGDILIRFLMKKLPDLAECSERSFLWLKLFKIVFSSVGSQPSGCAENERMLRPYLHDLVLHSMKLALRAREPINYFLLLRALFRSIGGGSYDLLYQTFLPLLPTLLHQLNRLQSSTHRAQMRELFIELCLTVPVRLSSLLPYLPLLMDPLVCALNGSSSLIQQGLRTLELCVDNLQPDYLYEHMAPVRAELIRGLWQCMSSQEKNAPQIAFRILGKFGASNRKMLMDPQNLVFKEEHSFESPAFQLIFERASSHAEFNETLPDETQSSSKSPPFFCELNVSEVVKESVRHLRSPFVIDASFIMATAQTIPGGIRISSLTMRRHAFRIIKGDLRAKEESNFHLDYQCTNATAAVLQEATKRTDSTVDQASDSMDYTVLIDSVLLALTDPCKEVCQTGLMALKLICETTVALFGSISKATNTAFFQQILERATNLCYNEPWCIRLGAFVINNIDTILCALFEVIVGLMEDVSSSAVDVAVATLDLLLKICFEQSSVHERKKEAIECVVGRIIENLLSPSQVVTKQVDNFCQYFY</sequence>
<reference evidence="3" key="1">
    <citation type="submission" date="2017-02" db="UniProtKB">
        <authorList>
            <consortium name="WormBaseParasite"/>
        </authorList>
    </citation>
    <scope>IDENTIFICATION</scope>
</reference>
<dbReference type="STRING" id="42155.A0A0R3QNV0"/>
<dbReference type="Proteomes" id="UP000280834">
    <property type="component" value="Unassembled WGS sequence"/>
</dbReference>
<dbReference type="GO" id="GO:0005634">
    <property type="term" value="C:nucleus"/>
    <property type="evidence" value="ECO:0007669"/>
    <property type="project" value="TreeGrafter"/>
</dbReference>
<proteinExistence type="predicted"/>
<dbReference type="GO" id="GO:0035267">
    <property type="term" value="C:NuA4 histone acetyltransferase complex"/>
    <property type="evidence" value="ECO:0007669"/>
    <property type="project" value="TreeGrafter"/>
</dbReference>
<dbReference type="InterPro" id="IPR050517">
    <property type="entry name" value="DDR_Repair_Kinase"/>
</dbReference>
<dbReference type="GO" id="GO:0006355">
    <property type="term" value="P:regulation of DNA-templated transcription"/>
    <property type="evidence" value="ECO:0007669"/>
    <property type="project" value="TreeGrafter"/>
</dbReference>
<evidence type="ECO:0000313" key="2">
    <source>
        <dbReference type="Proteomes" id="UP000280834"/>
    </source>
</evidence>